<dbReference type="AlphaFoldDB" id="A0A7C1NHY3"/>
<keyword evidence="2" id="KW-0732">Signal</keyword>
<dbReference type="EMBL" id="DSTU01000004">
    <property type="protein sequence ID" value="HFJ53672.1"/>
    <property type="molecule type" value="Genomic_DNA"/>
</dbReference>
<dbReference type="Gene3D" id="2.130.10.10">
    <property type="entry name" value="YVTN repeat-like/Quinoprotein amine dehydrogenase"/>
    <property type="match status" value="5"/>
</dbReference>
<dbReference type="EMBL" id="DSLG01000008">
    <property type="protein sequence ID" value="HEA87834.1"/>
    <property type="molecule type" value="Genomic_DNA"/>
</dbReference>
<dbReference type="InterPro" id="IPR052025">
    <property type="entry name" value="Xyloglucanase_GH74"/>
</dbReference>
<evidence type="ECO:0000313" key="5">
    <source>
        <dbReference type="EMBL" id="HFJ53672.1"/>
    </source>
</evidence>
<dbReference type="InterPro" id="IPR031778">
    <property type="entry name" value="Sortilin_N"/>
</dbReference>
<accession>A0A7C1NHY3</accession>
<feature type="chain" id="PRO_5039870578" description="Sortilin N-terminal domain-containing protein" evidence="2">
    <location>
        <begin position="25"/>
        <end position="732"/>
    </location>
</feature>
<sequence length="732" mass="79145">MKWCSFRIIAGLMLILTGATGAWQQLGPEGVSVRAMSNVPGYPDELFIITGGFPSYICWTGNTGQTWTVRETIPDRLNALAVNPRDMRIMYAGGKTGKVYRSTNSGYSWSVVATLPSGVHIQQLAVNAENGAEVWALAEIEAGDSVGLGFYRSTDGGANWQGRSVVRSYAVRAQALAVAPGDSGLALIGGSVANRARLFLTTDGGSSWADRSAGLSGSCVYGGAFVPTGSGVIVCATDSGIFRSTDLGATWARRLSAPAYSIVFAPLSPYYGYAGGENLVFRSTDLGLSWRTDTVSSFTGTGTRFIAVNPNSPLELYAGNGFGVFYSYNGGYNWINRSSGFRQLDVSFLKFYRPETLFAGITGYGIVRSTDGGQGWELWGRMFPGSGWVRGLAVNPRHPDTVICVTGWDSKLHLTVNRGDSWEAFTVVSHFEPMGVDYHPRGPDTVYVWGGKRDSVSGPLRFAIYRSTDRGQHWTPVLVRNEGWCQGMIISGTGDTLIAYGKDGSGPAVLRSTDRGRNWVSLTSGISGASVADLKLVPGSSEQWLCATPAGVFRTQNSGSYWSRLGLQSVTCVLPDTMNPNVIWAGTDTQGFYYTTNQGVSWWRDTLGIAGRSVSFLVFNPFRRSAVYAGITGHSLLGRNVIGIGEMGQERFPEMKLGVLPTAVRKICRIIVPPGTERIEVFDPAGRKRAEIPVSERKEVCWSIPGELNPGVYLLVLRSAQEGMVRKVLFLP</sequence>
<dbReference type="InterPro" id="IPR015943">
    <property type="entry name" value="WD40/YVTN_repeat-like_dom_sf"/>
</dbReference>
<protein>
    <recommendedName>
        <fullName evidence="3">Sortilin N-terminal domain-containing protein</fullName>
    </recommendedName>
</protein>
<gene>
    <name evidence="4" type="ORF">ENP94_07515</name>
    <name evidence="5" type="ORF">ENS16_03160</name>
</gene>
<evidence type="ECO:0000256" key="1">
    <source>
        <dbReference type="ARBA" id="ARBA00022737"/>
    </source>
</evidence>
<dbReference type="PANTHER" id="PTHR43739">
    <property type="entry name" value="XYLOGLUCANASE (EUROFUNG)"/>
    <property type="match status" value="1"/>
</dbReference>
<name>A0A7C1NHY3_UNCW3</name>
<evidence type="ECO:0000313" key="4">
    <source>
        <dbReference type="EMBL" id="HEA87834.1"/>
    </source>
</evidence>
<dbReference type="GO" id="GO:0010411">
    <property type="term" value="P:xyloglucan metabolic process"/>
    <property type="evidence" value="ECO:0007669"/>
    <property type="project" value="TreeGrafter"/>
</dbReference>
<keyword evidence="1" id="KW-0677">Repeat</keyword>
<feature type="signal peptide" evidence="2">
    <location>
        <begin position="1"/>
        <end position="24"/>
    </location>
</feature>
<reference evidence="4" key="1">
    <citation type="journal article" date="2020" name="mSystems">
        <title>Genome- and Community-Level Interaction Insights into Carbon Utilization and Element Cycling Functions of Hydrothermarchaeota in Hydrothermal Sediment.</title>
        <authorList>
            <person name="Zhou Z."/>
            <person name="Liu Y."/>
            <person name="Xu W."/>
            <person name="Pan J."/>
            <person name="Luo Z.H."/>
            <person name="Li M."/>
        </authorList>
    </citation>
    <scope>NUCLEOTIDE SEQUENCE [LARGE SCALE GENOMIC DNA]</scope>
    <source>
        <strain evidence="4">SpSt-265</strain>
        <strain evidence="5">SpSt-465</strain>
    </source>
</reference>
<feature type="domain" description="Sortilin N-terminal" evidence="3">
    <location>
        <begin position="366"/>
        <end position="478"/>
    </location>
</feature>
<comment type="caution">
    <text evidence="4">The sequence shown here is derived from an EMBL/GenBank/DDBJ whole genome shotgun (WGS) entry which is preliminary data.</text>
</comment>
<evidence type="ECO:0000259" key="3">
    <source>
        <dbReference type="Pfam" id="PF15902"/>
    </source>
</evidence>
<evidence type="ECO:0000256" key="2">
    <source>
        <dbReference type="SAM" id="SignalP"/>
    </source>
</evidence>
<proteinExistence type="predicted"/>
<organism evidence="4">
    <name type="scientific">candidate division WOR-3 bacterium</name>
    <dbReference type="NCBI Taxonomy" id="2052148"/>
    <lineage>
        <taxon>Bacteria</taxon>
        <taxon>Bacteria division WOR-3</taxon>
    </lineage>
</organism>
<dbReference type="Pfam" id="PF15902">
    <property type="entry name" value="Sortilin-Vps10"/>
    <property type="match status" value="1"/>
</dbReference>
<dbReference type="PANTHER" id="PTHR43739:SF5">
    <property type="entry name" value="EXO-ALPHA-SIALIDASE"/>
    <property type="match status" value="1"/>
</dbReference>
<dbReference type="SUPFAM" id="SSF110296">
    <property type="entry name" value="Oligoxyloglucan reducing end-specific cellobiohydrolase"/>
    <property type="match status" value="3"/>
</dbReference>